<keyword evidence="2" id="KW-1185">Reference proteome</keyword>
<gene>
    <name evidence="1" type="ORF">H5410_013395</name>
</gene>
<reference evidence="1 2" key="1">
    <citation type="submission" date="2020-09" db="EMBL/GenBank/DDBJ databases">
        <title>De no assembly of potato wild relative species, Solanum commersonii.</title>
        <authorList>
            <person name="Cho K."/>
        </authorList>
    </citation>
    <scope>NUCLEOTIDE SEQUENCE [LARGE SCALE GENOMIC DNA]</scope>
    <source>
        <strain evidence="1">LZ3.2</strain>
        <tissue evidence="1">Leaf</tissue>
    </source>
</reference>
<dbReference type="Proteomes" id="UP000824120">
    <property type="component" value="Chromosome 2"/>
</dbReference>
<dbReference type="EMBL" id="JACXVP010000002">
    <property type="protein sequence ID" value="KAG5628177.1"/>
    <property type="molecule type" value="Genomic_DNA"/>
</dbReference>
<sequence length="64" mass="7662">MDIWGKLGKKEVRMANEGTKIRAKVRVFFWNEKLSRNQISKSKGICVIIIWRKYKRLHPCPYIV</sequence>
<comment type="caution">
    <text evidence="1">The sequence shown here is derived from an EMBL/GenBank/DDBJ whole genome shotgun (WGS) entry which is preliminary data.</text>
</comment>
<protein>
    <submittedName>
        <fullName evidence="1">Uncharacterized protein</fullName>
    </submittedName>
</protein>
<accession>A0A9J6AV08</accession>
<name>A0A9J6AV08_SOLCO</name>
<organism evidence="1 2">
    <name type="scientific">Solanum commersonii</name>
    <name type="common">Commerson's wild potato</name>
    <name type="synonym">Commerson's nightshade</name>
    <dbReference type="NCBI Taxonomy" id="4109"/>
    <lineage>
        <taxon>Eukaryota</taxon>
        <taxon>Viridiplantae</taxon>
        <taxon>Streptophyta</taxon>
        <taxon>Embryophyta</taxon>
        <taxon>Tracheophyta</taxon>
        <taxon>Spermatophyta</taxon>
        <taxon>Magnoliopsida</taxon>
        <taxon>eudicotyledons</taxon>
        <taxon>Gunneridae</taxon>
        <taxon>Pentapetalae</taxon>
        <taxon>asterids</taxon>
        <taxon>lamiids</taxon>
        <taxon>Solanales</taxon>
        <taxon>Solanaceae</taxon>
        <taxon>Solanoideae</taxon>
        <taxon>Solaneae</taxon>
        <taxon>Solanum</taxon>
    </lineage>
</organism>
<evidence type="ECO:0000313" key="1">
    <source>
        <dbReference type="EMBL" id="KAG5628177.1"/>
    </source>
</evidence>
<dbReference type="AlphaFoldDB" id="A0A9J6AV08"/>
<evidence type="ECO:0000313" key="2">
    <source>
        <dbReference type="Proteomes" id="UP000824120"/>
    </source>
</evidence>
<proteinExistence type="predicted"/>